<dbReference type="AlphaFoldDB" id="A0AAD1W9Q1"/>
<feature type="compositionally biased region" description="Basic residues" evidence="1">
    <location>
        <begin position="1"/>
        <end position="13"/>
    </location>
</feature>
<sequence length="78" mass="8376">MCLHSRQHKRKHTTPATQDETLPVWTPNMQGTLIRLPTANVAKPKTGAGSHGEDTTSRGSKRVTLSGNIQAFPTLGVG</sequence>
<proteinExistence type="predicted"/>
<feature type="region of interest" description="Disordered" evidence="1">
    <location>
        <begin position="1"/>
        <end position="23"/>
    </location>
</feature>
<evidence type="ECO:0000313" key="2">
    <source>
        <dbReference type="EMBL" id="CAH2294125.1"/>
    </source>
</evidence>
<dbReference type="Proteomes" id="UP001295444">
    <property type="component" value="Chromosome 05"/>
</dbReference>
<organism evidence="2 3">
    <name type="scientific">Pelobates cultripes</name>
    <name type="common">Western spadefoot toad</name>
    <dbReference type="NCBI Taxonomy" id="61616"/>
    <lineage>
        <taxon>Eukaryota</taxon>
        <taxon>Metazoa</taxon>
        <taxon>Chordata</taxon>
        <taxon>Craniata</taxon>
        <taxon>Vertebrata</taxon>
        <taxon>Euteleostomi</taxon>
        <taxon>Amphibia</taxon>
        <taxon>Batrachia</taxon>
        <taxon>Anura</taxon>
        <taxon>Pelobatoidea</taxon>
        <taxon>Pelobatidae</taxon>
        <taxon>Pelobates</taxon>
    </lineage>
</organism>
<name>A0AAD1W9Q1_PELCU</name>
<keyword evidence="3" id="KW-1185">Reference proteome</keyword>
<dbReference type="EMBL" id="OW240916">
    <property type="protein sequence ID" value="CAH2294125.1"/>
    <property type="molecule type" value="Genomic_DNA"/>
</dbReference>
<protein>
    <submittedName>
        <fullName evidence="2">Uncharacterized protein</fullName>
    </submittedName>
</protein>
<evidence type="ECO:0000313" key="3">
    <source>
        <dbReference type="Proteomes" id="UP001295444"/>
    </source>
</evidence>
<gene>
    <name evidence="2" type="ORF">PECUL_23A061063</name>
</gene>
<evidence type="ECO:0000256" key="1">
    <source>
        <dbReference type="SAM" id="MobiDB-lite"/>
    </source>
</evidence>
<accession>A0AAD1W9Q1</accession>
<reference evidence="2" key="1">
    <citation type="submission" date="2022-03" db="EMBL/GenBank/DDBJ databases">
        <authorList>
            <person name="Alioto T."/>
            <person name="Alioto T."/>
            <person name="Gomez Garrido J."/>
        </authorList>
    </citation>
    <scope>NUCLEOTIDE SEQUENCE</scope>
</reference>
<feature type="region of interest" description="Disordered" evidence="1">
    <location>
        <begin position="37"/>
        <end position="78"/>
    </location>
</feature>